<evidence type="ECO:0000256" key="7">
    <source>
        <dbReference type="ARBA" id="ARBA00022798"/>
    </source>
</evidence>
<evidence type="ECO:0000256" key="8">
    <source>
        <dbReference type="ARBA" id="ARBA00022840"/>
    </source>
</evidence>
<organism evidence="13 14">
    <name type="scientific">Gymnopus androsaceus JB14</name>
    <dbReference type="NCBI Taxonomy" id="1447944"/>
    <lineage>
        <taxon>Eukaryota</taxon>
        <taxon>Fungi</taxon>
        <taxon>Dikarya</taxon>
        <taxon>Basidiomycota</taxon>
        <taxon>Agaricomycotina</taxon>
        <taxon>Agaricomycetes</taxon>
        <taxon>Agaricomycetidae</taxon>
        <taxon>Agaricales</taxon>
        <taxon>Marasmiineae</taxon>
        <taxon>Omphalotaceae</taxon>
        <taxon>Gymnopus</taxon>
    </lineage>
</organism>
<dbReference type="FunFam" id="3.30.1180.20:FF:000001">
    <property type="entry name" value="Dihydroxyacetone kinase 1"/>
    <property type="match status" value="1"/>
</dbReference>
<keyword evidence="4" id="KW-0808">Transferase</keyword>
<dbReference type="Gene3D" id="3.40.50.10440">
    <property type="entry name" value="Dihydroxyacetone kinase, domain 1"/>
    <property type="match status" value="1"/>
</dbReference>
<evidence type="ECO:0000256" key="4">
    <source>
        <dbReference type="ARBA" id="ARBA00022679"/>
    </source>
</evidence>
<comment type="similarity">
    <text evidence="3">Belongs to the dihydroxyacetone kinase (DAK) family.</text>
</comment>
<evidence type="ECO:0000256" key="2">
    <source>
        <dbReference type="ARBA" id="ARBA00004778"/>
    </source>
</evidence>
<dbReference type="GO" id="GO:0005524">
    <property type="term" value="F:ATP binding"/>
    <property type="evidence" value="ECO:0007669"/>
    <property type="project" value="UniProtKB-KW"/>
</dbReference>
<dbReference type="PANTHER" id="PTHR28629:SF14">
    <property type="entry name" value="DIHYDROXYACETONE KINASE 1"/>
    <property type="match status" value="1"/>
</dbReference>
<dbReference type="EMBL" id="ML769509">
    <property type="protein sequence ID" value="KAE9396714.1"/>
    <property type="molecule type" value="Genomic_DNA"/>
</dbReference>
<dbReference type="FunFam" id="1.25.40.340:FF:000001">
    <property type="entry name" value="Dihydroxyacetone kinase 1"/>
    <property type="match status" value="1"/>
</dbReference>
<dbReference type="AlphaFoldDB" id="A0A6A4HHW8"/>
<dbReference type="Pfam" id="PF02734">
    <property type="entry name" value="Dak2"/>
    <property type="match status" value="1"/>
</dbReference>
<dbReference type="GO" id="GO:0050354">
    <property type="term" value="F:triokinase activity"/>
    <property type="evidence" value="ECO:0007669"/>
    <property type="project" value="UniProtKB-EC"/>
</dbReference>
<protein>
    <submittedName>
        <fullName evidence="13">Dak1-domain-containing protein</fullName>
    </submittedName>
</protein>
<dbReference type="InterPro" id="IPR050861">
    <property type="entry name" value="Dihydroxyacetone_Kinase"/>
</dbReference>
<proteinExistence type="inferred from homology"/>
<evidence type="ECO:0000259" key="11">
    <source>
        <dbReference type="PROSITE" id="PS51480"/>
    </source>
</evidence>
<evidence type="ECO:0000313" key="14">
    <source>
        <dbReference type="Proteomes" id="UP000799118"/>
    </source>
</evidence>
<sequence length="694" mass="73331">MSIELAHFFFYFNKMRLFTVSVPYGVRTGVLDVCDTGHFMSHTITRAYRNSYSWFLVTIALTSTVRIPYTAVFFPYRTVAKNLVRKYGKILRAVYVIDALEGLCALNPSLRLDREAKVLYHPTSQPVSLICGGGAGHEPHPAGFVGRGLLTAAVSGNVFASPSGKQVRRAVELVHPHSSGGTLIIVKNYTGDVLNFGLAKEGLGSDSARFVNVADDVSVPRSRITLVGRRGLAGTVLVYKIAGALAAENGSIDQVEAIAQFVANNLVTIGVATGHSHVPGTGPPSSQDALASDEIEVGIGIHNEPGVLRLRGQGGNPPSLSEIMPRLITMLTATKDEDPERGWVDFSPGTDVVLLVNNLGAMSPLELSAVCRDARSAVEKLKGLSVKRVLCGTYMTSLNMPGFSITLLKLPSKSSSDSFPSQDLLLSHLDAPAEAPGWGWVSQKPPVSLNTQVTQSTSSDKPATSSTSVLPSIVVEPIRRACLALISAEPELTRMDTIAGDGDCGLTLKAGAEGVLSFLSTGTITGTDLDSAAATAAVCSAIAGVAEDRMGGTSGGLYSIFFSALAQGLRLRAESQSLSTSLWPLALQHALTKLYTYTRARPPSRTLVDPLDAFVSTLVSSSALGTPITFEKAFEKAEQAARATRGMQAKAGRAVYVDIGEGEQAGGGEVEEQPMDPGAWGVVVILRALVFGEK</sequence>
<dbReference type="GO" id="GO:0005829">
    <property type="term" value="C:cytosol"/>
    <property type="evidence" value="ECO:0007669"/>
    <property type="project" value="TreeGrafter"/>
</dbReference>
<accession>A0A6A4HHW8</accession>
<dbReference type="Pfam" id="PF02733">
    <property type="entry name" value="Dak1"/>
    <property type="match status" value="1"/>
</dbReference>
<name>A0A6A4HHW8_9AGAR</name>
<comment type="pathway">
    <text evidence="2">Polyol metabolism; glycerol fermentation; glycerone phosphate from glycerol (oxidative route): step 2/2.</text>
</comment>
<dbReference type="SUPFAM" id="SSF82549">
    <property type="entry name" value="DAK1/DegV-like"/>
    <property type="match status" value="1"/>
</dbReference>
<evidence type="ECO:0000313" key="13">
    <source>
        <dbReference type="EMBL" id="KAE9396714.1"/>
    </source>
</evidence>
<dbReference type="GO" id="GO:0019588">
    <property type="term" value="P:anaerobic glycerol catabolic process"/>
    <property type="evidence" value="ECO:0007669"/>
    <property type="project" value="UniProtKB-UniPathway"/>
</dbReference>
<dbReference type="Gene3D" id="1.25.40.340">
    <property type="match status" value="1"/>
</dbReference>
<keyword evidence="7" id="KW-0319">Glycerol metabolism</keyword>
<evidence type="ECO:0000256" key="1">
    <source>
        <dbReference type="ARBA" id="ARBA00003264"/>
    </source>
</evidence>
<dbReference type="InterPro" id="IPR036117">
    <property type="entry name" value="DhaL_dom_sf"/>
</dbReference>
<keyword evidence="8" id="KW-0067">ATP-binding</keyword>
<evidence type="ECO:0000256" key="9">
    <source>
        <dbReference type="ARBA" id="ARBA00047974"/>
    </source>
</evidence>
<evidence type="ECO:0000256" key="10">
    <source>
        <dbReference type="ARBA" id="ARBA00048898"/>
    </source>
</evidence>
<dbReference type="SUPFAM" id="SSF101473">
    <property type="entry name" value="DhaL-like"/>
    <property type="match status" value="1"/>
</dbReference>
<feature type="domain" description="DhaL" evidence="11">
    <location>
        <begin position="472"/>
        <end position="691"/>
    </location>
</feature>
<evidence type="ECO:0000256" key="3">
    <source>
        <dbReference type="ARBA" id="ARBA00008757"/>
    </source>
</evidence>
<dbReference type="InterPro" id="IPR004006">
    <property type="entry name" value="DhaK_dom"/>
</dbReference>
<evidence type="ECO:0000256" key="6">
    <source>
        <dbReference type="ARBA" id="ARBA00022777"/>
    </source>
</evidence>
<dbReference type="UniPathway" id="UPA00617">
    <property type="reaction ID" value="UER00669"/>
</dbReference>
<dbReference type="PANTHER" id="PTHR28629">
    <property type="entry name" value="TRIOKINASE/FMN CYCLASE"/>
    <property type="match status" value="1"/>
</dbReference>
<evidence type="ECO:0000256" key="5">
    <source>
        <dbReference type="ARBA" id="ARBA00022741"/>
    </source>
</evidence>
<dbReference type="SMART" id="SM01120">
    <property type="entry name" value="Dak2"/>
    <property type="match status" value="1"/>
</dbReference>
<comment type="catalytic activity">
    <reaction evidence="10">
        <text>dihydroxyacetone + ATP = dihydroxyacetone phosphate + ADP + H(+)</text>
        <dbReference type="Rhea" id="RHEA:15773"/>
        <dbReference type="ChEBI" id="CHEBI:15378"/>
        <dbReference type="ChEBI" id="CHEBI:16016"/>
        <dbReference type="ChEBI" id="CHEBI:30616"/>
        <dbReference type="ChEBI" id="CHEBI:57642"/>
        <dbReference type="ChEBI" id="CHEBI:456216"/>
        <dbReference type="EC" id="2.7.1.29"/>
    </reaction>
</comment>
<dbReference type="PROSITE" id="PS51481">
    <property type="entry name" value="DHAK"/>
    <property type="match status" value="1"/>
</dbReference>
<dbReference type="Proteomes" id="UP000799118">
    <property type="component" value="Unassembled WGS sequence"/>
</dbReference>
<keyword evidence="5" id="KW-0547">Nucleotide-binding</keyword>
<feature type="domain" description="DhaK" evidence="12">
    <location>
        <begin position="91"/>
        <end position="438"/>
    </location>
</feature>
<keyword evidence="6" id="KW-0418">Kinase</keyword>
<dbReference type="OrthoDB" id="1724672at2759"/>
<evidence type="ECO:0000259" key="12">
    <source>
        <dbReference type="PROSITE" id="PS51481"/>
    </source>
</evidence>
<dbReference type="GO" id="GO:0004371">
    <property type="term" value="F:glycerone kinase activity"/>
    <property type="evidence" value="ECO:0007669"/>
    <property type="project" value="UniProtKB-EC"/>
</dbReference>
<comment type="function">
    <text evidence="1">Catalyzes both the phosphorylation of dihydroxyacetone and of glyceraldehyde.</text>
</comment>
<keyword evidence="14" id="KW-1185">Reference proteome</keyword>
<dbReference type="PROSITE" id="PS51480">
    <property type="entry name" value="DHAL"/>
    <property type="match status" value="1"/>
</dbReference>
<gene>
    <name evidence="13" type="ORF">BT96DRAFT_941491</name>
</gene>
<reference evidence="13" key="1">
    <citation type="journal article" date="2019" name="Environ. Microbiol.">
        <title>Fungal ecological strategies reflected in gene transcription - a case study of two litter decomposers.</title>
        <authorList>
            <person name="Barbi F."/>
            <person name="Kohler A."/>
            <person name="Barry K."/>
            <person name="Baskaran P."/>
            <person name="Daum C."/>
            <person name="Fauchery L."/>
            <person name="Ihrmark K."/>
            <person name="Kuo A."/>
            <person name="LaButti K."/>
            <person name="Lipzen A."/>
            <person name="Morin E."/>
            <person name="Grigoriev I.V."/>
            <person name="Henrissat B."/>
            <person name="Lindahl B."/>
            <person name="Martin F."/>
        </authorList>
    </citation>
    <scope>NUCLEOTIDE SEQUENCE</scope>
    <source>
        <strain evidence="13">JB14</strain>
    </source>
</reference>
<dbReference type="FunFam" id="3.40.50.10440:FF:000001">
    <property type="entry name" value="Dihydroxyacetone kinase, DhaK subunit"/>
    <property type="match status" value="1"/>
</dbReference>
<dbReference type="InterPro" id="IPR004007">
    <property type="entry name" value="DhaL_dom"/>
</dbReference>
<comment type="catalytic activity">
    <reaction evidence="9">
        <text>D-glyceraldehyde + ATP = D-glyceraldehyde 3-phosphate + ADP + H(+)</text>
        <dbReference type="Rhea" id="RHEA:13941"/>
        <dbReference type="ChEBI" id="CHEBI:15378"/>
        <dbReference type="ChEBI" id="CHEBI:17378"/>
        <dbReference type="ChEBI" id="CHEBI:30616"/>
        <dbReference type="ChEBI" id="CHEBI:59776"/>
        <dbReference type="ChEBI" id="CHEBI:456216"/>
        <dbReference type="EC" id="2.7.1.28"/>
    </reaction>
</comment>
<dbReference type="Gene3D" id="3.30.1180.20">
    <property type="entry name" value="Dihydroxyacetone kinase, domain 2"/>
    <property type="match status" value="1"/>
</dbReference>